<protein>
    <submittedName>
        <fullName evidence="1">Uncharacterized protein</fullName>
    </submittedName>
</protein>
<sequence>MATYQKLKDDMSVCDGDRIGGYAMACRGQVYRCTACGATGCRQAKDHACTKQAFTVAFKCYACGATGQYEALASNHAASKSAPSTTERLANTD</sequence>
<accession>A0A1Y6D3V7</accession>
<proteinExistence type="predicted"/>
<evidence type="ECO:0000313" key="2">
    <source>
        <dbReference type="Proteomes" id="UP000192923"/>
    </source>
</evidence>
<dbReference type="AlphaFoldDB" id="A0A1Y6D3V7"/>
<organism evidence="1 2">
    <name type="scientific">Methylomagnum ishizawai</name>
    <dbReference type="NCBI Taxonomy" id="1760988"/>
    <lineage>
        <taxon>Bacteria</taxon>
        <taxon>Pseudomonadati</taxon>
        <taxon>Pseudomonadota</taxon>
        <taxon>Gammaproteobacteria</taxon>
        <taxon>Methylococcales</taxon>
        <taxon>Methylococcaceae</taxon>
        <taxon>Methylomagnum</taxon>
    </lineage>
</organism>
<dbReference type="OrthoDB" id="8563876at2"/>
<gene>
    <name evidence="1" type="ORF">SAMN02949497_0188</name>
</gene>
<dbReference type="EMBL" id="FXAM01000003">
    <property type="protein sequence ID" value="SMF97618.1"/>
    <property type="molecule type" value="Genomic_DNA"/>
</dbReference>
<evidence type="ECO:0000313" key="1">
    <source>
        <dbReference type="EMBL" id="SMF97618.1"/>
    </source>
</evidence>
<dbReference type="RefSeq" id="WP_085216641.1">
    <property type="nucleotide sequence ID" value="NZ_FXAM01000003.1"/>
</dbReference>
<dbReference type="Proteomes" id="UP000192923">
    <property type="component" value="Unassembled WGS sequence"/>
</dbReference>
<name>A0A1Y6D3V7_9GAMM</name>
<reference evidence="1 2" key="1">
    <citation type="submission" date="2016-12" db="EMBL/GenBank/DDBJ databases">
        <authorList>
            <person name="Song W.-J."/>
            <person name="Kurnit D.M."/>
        </authorList>
    </citation>
    <scope>NUCLEOTIDE SEQUENCE [LARGE SCALE GENOMIC DNA]</scope>
    <source>
        <strain evidence="1 2">175</strain>
    </source>
</reference>
<keyword evidence="2" id="KW-1185">Reference proteome</keyword>
<dbReference type="STRING" id="1760988.SAMN02949497_0188"/>